<dbReference type="GO" id="GO:0016887">
    <property type="term" value="F:ATP hydrolysis activity"/>
    <property type="evidence" value="ECO:0007669"/>
    <property type="project" value="InterPro"/>
</dbReference>
<evidence type="ECO:0000256" key="2">
    <source>
        <dbReference type="ARBA" id="ARBA00022448"/>
    </source>
</evidence>
<name>A0A2M7Q9Z3_9BACT</name>
<dbReference type="InterPro" id="IPR025302">
    <property type="entry name" value="DrrA1/2-like_C"/>
</dbReference>
<evidence type="ECO:0000313" key="7">
    <source>
        <dbReference type="EMBL" id="PIY62660.1"/>
    </source>
</evidence>
<comment type="subcellular location">
    <subcellularLocation>
        <location evidence="1">Cell membrane</location>
        <topology evidence="1">Peripheral membrane protein</topology>
        <orientation evidence="1">Cytoplasmic side</orientation>
    </subcellularLocation>
</comment>
<evidence type="ECO:0000256" key="4">
    <source>
        <dbReference type="ARBA" id="ARBA00022840"/>
    </source>
</evidence>
<dbReference type="EMBL" id="PFLC01000033">
    <property type="protein sequence ID" value="PIY62660.1"/>
    <property type="molecule type" value="Genomic_DNA"/>
</dbReference>
<accession>A0A2M7Q9Z3</accession>
<comment type="similarity">
    <text evidence="5">Belongs to the ABC transporter superfamily. Drug exporter-1 (DrugE1) (TC 3.A.1.105) family.</text>
</comment>
<keyword evidence="2" id="KW-0813">Transport</keyword>
<evidence type="ECO:0000256" key="5">
    <source>
        <dbReference type="ARBA" id="ARBA00049985"/>
    </source>
</evidence>
<proteinExistence type="inferred from homology"/>
<dbReference type="GO" id="GO:1900753">
    <property type="term" value="P:doxorubicin transport"/>
    <property type="evidence" value="ECO:0007669"/>
    <property type="project" value="InterPro"/>
</dbReference>
<dbReference type="GO" id="GO:0005886">
    <property type="term" value="C:plasma membrane"/>
    <property type="evidence" value="ECO:0007669"/>
    <property type="project" value="UniProtKB-SubCell"/>
</dbReference>
<dbReference type="SMART" id="SM00382">
    <property type="entry name" value="AAA"/>
    <property type="match status" value="1"/>
</dbReference>
<keyword evidence="4 7" id="KW-0067">ATP-binding</keyword>
<gene>
    <name evidence="7" type="ORF">COY93_02580</name>
</gene>
<feature type="domain" description="ABC transporter" evidence="6">
    <location>
        <begin position="4"/>
        <end position="234"/>
    </location>
</feature>
<dbReference type="InterPro" id="IPR017871">
    <property type="entry name" value="ABC_transporter-like_CS"/>
</dbReference>
<comment type="caution">
    <text evidence="7">The sequence shown here is derived from an EMBL/GenBank/DDBJ whole genome shotgun (WGS) entry which is preliminary data.</text>
</comment>
<dbReference type="GO" id="GO:0043215">
    <property type="term" value="P:daunorubicin transport"/>
    <property type="evidence" value="ECO:0007669"/>
    <property type="project" value="InterPro"/>
</dbReference>
<dbReference type="PANTHER" id="PTHR43582">
    <property type="entry name" value="LINEARMYCIN RESISTANCE ATP-BINDING PROTEIN LNRL"/>
    <property type="match status" value="1"/>
</dbReference>
<evidence type="ECO:0000256" key="3">
    <source>
        <dbReference type="ARBA" id="ARBA00022741"/>
    </source>
</evidence>
<sequence length="324" mass="36703">MNVIEVRGLRKVYKDKVAVNGISFDVAEGEIFGFLGPNGAGKSTSINMLAIILPPTGGDATVNGFSIIRDRDSVRKSIGLVFQDPSLDDRLTASENLRFHAKLYGVSKDLFVGRMREVLDLVDLWDRKDDLVRTFSGGMRRRLEIARGLLHYPRILFLDEPTIGLDPQTRAHLWEYVLRLKREKKMTIFMTTHYMDEAESCDRIAIIDHGDIVSLDTPEALKKGVGGDIVTLRSERSSDLKIELERRYGLKVDDSDGSLRIEVENGETFLPKLFAELEIKITSVELHKPTLDDVFLSITGRNIRAETASEKDRAQEHMRRRGHH</sequence>
<dbReference type="Gene3D" id="3.40.50.300">
    <property type="entry name" value="P-loop containing nucleotide triphosphate hydrolases"/>
    <property type="match status" value="1"/>
</dbReference>
<dbReference type="PROSITE" id="PS50893">
    <property type="entry name" value="ABC_TRANSPORTER_2"/>
    <property type="match status" value="1"/>
</dbReference>
<dbReference type="SUPFAM" id="SSF52540">
    <property type="entry name" value="P-loop containing nucleoside triphosphate hydrolases"/>
    <property type="match status" value="1"/>
</dbReference>
<protein>
    <submittedName>
        <fullName evidence="7">ABC transporter ATP-binding protein</fullName>
    </submittedName>
</protein>
<dbReference type="InterPro" id="IPR027417">
    <property type="entry name" value="P-loop_NTPase"/>
</dbReference>
<dbReference type="InterPro" id="IPR003593">
    <property type="entry name" value="AAA+_ATPase"/>
</dbReference>
<dbReference type="Pfam" id="PF00005">
    <property type="entry name" value="ABC_tran"/>
    <property type="match status" value="1"/>
</dbReference>
<dbReference type="NCBIfam" id="TIGR01188">
    <property type="entry name" value="drrA"/>
    <property type="match status" value="1"/>
</dbReference>
<dbReference type="AlphaFoldDB" id="A0A2M7Q9Z3"/>
<dbReference type="PANTHER" id="PTHR43582:SF2">
    <property type="entry name" value="LINEARMYCIN RESISTANCE ATP-BINDING PROTEIN LNRL"/>
    <property type="match status" value="1"/>
</dbReference>
<dbReference type="InterPro" id="IPR005894">
    <property type="entry name" value="DrrA"/>
</dbReference>
<evidence type="ECO:0000313" key="8">
    <source>
        <dbReference type="Proteomes" id="UP000230973"/>
    </source>
</evidence>
<dbReference type="GO" id="GO:0005524">
    <property type="term" value="F:ATP binding"/>
    <property type="evidence" value="ECO:0007669"/>
    <property type="project" value="UniProtKB-KW"/>
</dbReference>
<dbReference type="InterPro" id="IPR003439">
    <property type="entry name" value="ABC_transporter-like_ATP-bd"/>
</dbReference>
<reference evidence="8" key="1">
    <citation type="submission" date="2017-09" db="EMBL/GenBank/DDBJ databases">
        <title>Depth-based differentiation of microbial function through sediment-hosted aquifers and enrichment of novel symbionts in the deep terrestrial subsurface.</title>
        <authorList>
            <person name="Probst A.J."/>
            <person name="Ladd B."/>
            <person name="Jarett J.K."/>
            <person name="Geller-Mcgrath D.E."/>
            <person name="Sieber C.M.K."/>
            <person name="Emerson J.B."/>
            <person name="Anantharaman K."/>
            <person name="Thomas B.C."/>
            <person name="Malmstrom R."/>
            <person name="Stieglmeier M."/>
            <person name="Klingl A."/>
            <person name="Woyke T."/>
            <person name="Ryan C.M."/>
            <person name="Banfield J.F."/>
        </authorList>
    </citation>
    <scope>NUCLEOTIDE SEQUENCE [LARGE SCALE GENOMIC DNA]</scope>
</reference>
<evidence type="ECO:0000256" key="1">
    <source>
        <dbReference type="ARBA" id="ARBA00004413"/>
    </source>
</evidence>
<evidence type="ECO:0000259" key="6">
    <source>
        <dbReference type="PROSITE" id="PS50893"/>
    </source>
</evidence>
<dbReference type="Pfam" id="PF13732">
    <property type="entry name" value="DrrA1-3_C"/>
    <property type="match status" value="1"/>
</dbReference>
<dbReference type="Proteomes" id="UP000230973">
    <property type="component" value="Unassembled WGS sequence"/>
</dbReference>
<keyword evidence="3" id="KW-0547">Nucleotide-binding</keyword>
<dbReference type="PROSITE" id="PS00211">
    <property type="entry name" value="ABC_TRANSPORTER_1"/>
    <property type="match status" value="1"/>
</dbReference>
<organism evidence="7 8">
    <name type="scientific">Candidatus Uhrbacteria bacterium CG_4_10_14_0_8_um_filter_58_22</name>
    <dbReference type="NCBI Taxonomy" id="1975029"/>
    <lineage>
        <taxon>Bacteria</taxon>
        <taxon>Candidatus Uhriibacteriota</taxon>
    </lineage>
</organism>